<comment type="caution">
    <text evidence="1">The sequence shown here is derived from an EMBL/GenBank/DDBJ whole genome shotgun (WGS) entry which is preliminary data.</text>
</comment>
<dbReference type="EMBL" id="MCIF01000002">
    <property type="protein sequence ID" value="RAQ95546.1"/>
    <property type="molecule type" value="Genomic_DNA"/>
</dbReference>
<dbReference type="GO" id="GO:0042742">
    <property type="term" value="P:defense response to bacterium"/>
    <property type="evidence" value="ECO:0007669"/>
    <property type="project" value="InterPro"/>
</dbReference>
<keyword evidence="2" id="KW-1185">Reference proteome</keyword>
<dbReference type="InterPro" id="IPR027635">
    <property type="entry name" value="Lantibiotic2_lead_pep_dom"/>
</dbReference>
<evidence type="ECO:0008006" key="3">
    <source>
        <dbReference type="Google" id="ProtNLM"/>
    </source>
</evidence>
<organism evidence="1 2">
    <name type="scientific">Thermogemmatispora tikiterensis</name>
    <dbReference type="NCBI Taxonomy" id="1825093"/>
    <lineage>
        <taxon>Bacteria</taxon>
        <taxon>Bacillati</taxon>
        <taxon>Chloroflexota</taxon>
        <taxon>Ktedonobacteria</taxon>
        <taxon>Thermogemmatisporales</taxon>
        <taxon>Thermogemmatisporaceae</taxon>
        <taxon>Thermogemmatispora</taxon>
    </lineage>
</organism>
<protein>
    <recommendedName>
        <fullName evidence="3">Mersacidin/lichenicidin family type 2 lantibiotic</fullName>
    </recommendedName>
</protein>
<evidence type="ECO:0000313" key="2">
    <source>
        <dbReference type="Proteomes" id="UP000248706"/>
    </source>
</evidence>
<dbReference type="NCBIfam" id="TIGR03898">
    <property type="entry name" value="lanti_MRSA_kill"/>
    <property type="match status" value="1"/>
</dbReference>
<name>A0A328VCT0_9CHLR</name>
<dbReference type="AlphaFoldDB" id="A0A328VCT0"/>
<gene>
    <name evidence="1" type="ORF">A4R35_08360</name>
</gene>
<dbReference type="OrthoDB" id="3539673at2"/>
<dbReference type="RefSeq" id="WP_069803490.1">
    <property type="nucleotide sequence ID" value="NZ_MCIF01000002.1"/>
</dbReference>
<dbReference type="Proteomes" id="UP000248706">
    <property type="component" value="Unassembled WGS sequence"/>
</dbReference>
<reference evidence="1 2" key="1">
    <citation type="submission" date="2016-08" db="EMBL/GenBank/DDBJ databases">
        <title>Analysis of Carbohydrate Active Enzymes in Thermogemmatispora T81 Reveals Carbohydrate Degradation Ability.</title>
        <authorList>
            <person name="Tomazini A."/>
            <person name="Lal S."/>
            <person name="Stott M."/>
            <person name="Henrissat B."/>
            <person name="Polikarpov I."/>
            <person name="Sparling R."/>
            <person name="Levin D.B."/>
        </authorList>
    </citation>
    <scope>NUCLEOTIDE SEQUENCE [LARGE SCALE GENOMIC DNA]</scope>
    <source>
        <strain evidence="1 2">T81</strain>
    </source>
</reference>
<sequence length="82" mass="8751">MKFDIVRAWKDEAYRQSLSEEELSLLPESPIGEVELTDADLEAVQGGHGNTDECNNTVAVLCLQSLAVLLGLCNTNAAGGCL</sequence>
<proteinExistence type="predicted"/>
<accession>A0A328VCT0</accession>
<evidence type="ECO:0000313" key="1">
    <source>
        <dbReference type="EMBL" id="RAQ95546.1"/>
    </source>
</evidence>